<evidence type="ECO:0008006" key="4">
    <source>
        <dbReference type="Google" id="ProtNLM"/>
    </source>
</evidence>
<organism evidence="2 3">
    <name type="scientific">Acinetobacter baumannii (strain SDF)</name>
    <dbReference type="NCBI Taxonomy" id="509170"/>
    <lineage>
        <taxon>Bacteria</taxon>
        <taxon>Pseudomonadati</taxon>
        <taxon>Pseudomonadota</taxon>
        <taxon>Gammaproteobacteria</taxon>
        <taxon>Moraxellales</taxon>
        <taxon>Moraxellaceae</taxon>
        <taxon>Acinetobacter</taxon>
        <taxon>Acinetobacter calcoaceticus/baumannii complex</taxon>
    </lineage>
</organism>
<comment type="similarity">
    <text evidence="1">Belongs to the RutC family.</text>
</comment>
<protein>
    <recommendedName>
        <fullName evidence="4">YjgF family translation initiation inhibitor</fullName>
    </recommendedName>
</protein>
<dbReference type="GO" id="GO:0005829">
    <property type="term" value="C:cytosol"/>
    <property type="evidence" value="ECO:0007669"/>
    <property type="project" value="TreeGrafter"/>
</dbReference>
<dbReference type="BioCyc" id="ABAU509170:GCL9-2443-MONOMER"/>
<dbReference type="EMBL" id="CU468230">
    <property type="protein sequence ID" value="CAP02246.1"/>
    <property type="molecule type" value="Genomic_DNA"/>
</dbReference>
<dbReference type="HOGENOM" id="CLU_100715_4_3_6"/>
<reference evidence="2 3" key="1">
    <citation type="journal article" date="2008" name="PLoS ONE">
        <title>Comparative analysis of Acinetobacters: three genomes for three lifestyles.</title>
        <authorList>
            <person name="Vallenet D."/>
            <person name="Nordmann P."/>
            <person name="Barbe V."/>
            <person name="Poirel L."/>
            <person name="Mangenot S."/>
            <person name="Bataille E."/>
            <person name="Dossat C."/>
            <person name="Gas S."/>
            <person name="Kreimeyer A."/>
            <person name="Lenoble P."/>
            <person name="Oztas S."/>
            <person name="Poulain J."/>
            <person name="Segurens B."/>
            <person name="Robert C."/>
            <person name="Abergel C."/>
            <person name="Claverie J.M."/>
            <person name="Raoult D."/>
            <person name="Medigue C."/>
            <person name="Weissenbach J."/>
            <person name="Cruveiller S."/>
        </authorList>
    </citation>
    <scope>NUCLEOTIDE SEQUENCE [LARGE SCALE GENOMIC DNA]</scope>
    <source>
        <strain evidence="2 3">SDF</strain>
    </source>
</reference>
<dbReference type="PANTHER" id="PTHR11803:SF58">
    <property type="entry name" value="PROTEIN HMF1-RELATED"/>
    <property type="match status" value="1"/>
</dbReference>
<sequence length="150" mass="16957">MRLDIHLNFIKRLSSMNKEIFKIINPSTLYDPTPNAYSHVAVVSNFNNIIHIAGQGGEDQQGQLSSHFSEQVLQTFENINYALVAANAELTDIAVLRILVVDHSVEKHEILIKIMKDLWKNHPFPACTLIPVPRLALEHMLIEVEATAYT</sequence>
<evidence type="ECO:0000313" key="2">
    <source>
        <dbReference type="EMBL" id="CAP02246.1"/>
    </source>
</evidence>
<dbReference type="AlphaFoldDB" id="B0VKM7"/>
<gene>
    <name evidence="2" type="ordered locus">ABSDF2956</name>
</gene>
<proteinExistence type="inferred from homology"/>
<dbReference type="Proteomes" id="UP000001741">
    <property type="component" value="Chromosome"/>
</dbReference>
<accession>B0VKM7</accession>
<dbReference type="Gene3D" id="3.30.1330.40">
    <property type="entry name" value="RutC-like"/>
    <property type="match status" value="1"/>
</dbReference>
<dbReference type="InterPro" id="IPR035959">
    <property type="entry name" value="RutC-like_sf"/>
</dbReference>
<dbReference type="InterPro" id="IPR006175">
    <property type="entry name" value="YjgF/YER057c/UK114"/>
</dbReference>
<dbReference type="GO" id="GO:0019239">
    <property type="term" value="F:deaminase activity"/>
    <property type="evidence" value="ECO:0007669"/>
    <property type="project" value="TreeGrafter"/>
</dbReference>
<dbReference type="PANTHER" id="PTHR11803">
    <property type="entry name" value="2-IMINOBUTANOATE/2-IMINOPROPANOATE DEAMINASE RIDA"/>
    <property type="match status" value="1"/>
</dbReference>
<name>B0VKM7_ACIBS</name>
<dbReference type="Pfam" id="PF01042">
    <property type="entry name" value="Ribonuc_L-PSP"/>
    <property type="match status" value="1"/>
</dbReference>
<evidence type="ECO:0000313" key="3">
    <source>
        <dbReference type="Proteomes" id="UP000001741"/>
    </source>
</evidence>
<evidence type="ECO:0000256" key="1">
    <source>
        <dbReference type="ARBA" id="ARBA00010552"/>
    </source>
</evidence>
<dbReference type="SUPFAM" id="SSF55298">
    <property type="entry name" value="YjgF-like"/>
    <property type="match status" value="1"/>
</dbReference>
<dbReference type="KEGG" id="abm:ABSDF2956"/>